<feature type="coiled-coil region" evidence="1">
    <location>
        <begin position="532"/>
        <end position="587"/>
    </location>
</feature>
<evidence type="ECO:0000313" key="4">
    <source>
        <dbReference type="Proteomes" id="UP000541444"/>
    </source>
</evidence>
<feature type="coiled-coil region" evidence="1">
    <location>
        <begin position="441"/>
        <end position="489"/>
    </location>
</feature>
<dbReference type="EMBL" id="JACGCM010002050">
    <property type="protein sequence ID" value="KAF6145609.1"/>
    <property type="molecule type" value="Genomic_DNA"/>
</dbReference>
<dbReference type="AlphaFoldDB" id="A0A7J7LSP6"/>
<dbReference type="Proteomes" id="UP000541444">
    <property type="component" value="Unassembled WGS sequence"/>
</dbReference>
<gene>
    <name evidence="3" type="ORF">GIB67_037642</name>
</gene>
<evidence type="ECO:0000256" key="2">
    <source>
        <dbReference type="SAM" id="MobiDB-lite"/>
    </source>
</evidence>
<name>A0A7J7LSP6_9MAGN</name>
<proteinExistence type="predicted"/>
<comment type="caution">
    <text evidence="3">The sequence shown here is derived from an EMBL/GenBank/DDBJ whole genome shotgun (WGS) entry which is preliminary data.</text>
</comment>
<organism evidence="3 4">
    <name type="scientific">Kingdonia uniflora</name>
    <dbReference type="NCBI Taxonomy" id="39325"/>
    <lineage>
        <taxon>Eukaryota</taxon>
        <taxon>Viridiplantae</taxon>
        <taxon>Streptophyta</taxon>
        <taxon>Embryophyta</taxon>
        <taxon>Tracheophyta</taxon>
        <taxon>Spermatophyta</taxon>
        <taxon>Magnoliopsida</taxon>
        <taxon>Ranunculales</taxon>
        <taxon>Circaeasteraceae</taxon>
        <taxon>Kingdonia</taxon>
    </lineage>
</organism>
<protein>
    <submittedName>
        <fullName evidence="3">Uncharacterized protein</fullName>
    </submittedName>
</protein>
<evidence type="ECO:0000313" key="3">
    <source>
        <dbReference type="EMBL" id="KAF6145609.1"/>
    </source>
</evidence>
<accession>A0A7J7LSP6</accession>
<keyword evidence="1" id="KW-0175">Coiled coil</keyword>
<sequence length="656" mass="73929">MVSPCNCAMADEVDLVGHLSPVIRVGDEEDTVAELVEWPRLKGSRVEYPNSERRITAKDFLEYYVVKYVTTTDGAYLFSSSSRPCFFDLSSAGRVQNDNLLWVSGECLQRSDEEPLELNNITIAKGINSKVLRKESFIDAVAREGTELEAVLKLLEISRFKRVASKDDKVMRSQAKRRMAGKTPGTMEEKLLTPELNTSLKLARLNEMPDGPVDMATVSSTVVWNLAKRKAVKRGAASRSVTSNSVDDSSKRRKVTSPTKSQVVLEESDKIAEGADLRPRLEVEAVSWRNNVELKLEIRWLLLWMMSLRRAESAAEAERLVTASATSRNNLAGKLYQLRMFVYVPSVLRPKLVSWSVGQGGIGCLELAGVCSASLSVCFCRSISQLGTDVLEEAKSQVEDMTATSYSRDWALNQLTSELTELIEKVASGSRHEAELVEYGIKELNGEISNMKCNIRTLNEQLLKNVIDLDTARTDLAVSEADLEKLNSSIAGKDLELRNSVQIGDSLIARLDRLKTDLRRLKGREAQNRADLAEVQGKNKSLVDDLAHARRNVRKVVQRDKKMNERINQLCARISKLERELRVRELKYEKDPKFKLDKRDGEITSGEGSREMKEFLLRKDELVENIRIDLTNSRQKSIDLTRQMRERIDQLTVELA</sequence>
<evidence type="ECO:0000256" key="1">
    <source>
        <dbReference type="SAM" id="Coils"/>
    </source>
</evidence>
<feature type="region of interest" description="Disordered" evidence="2">
    <location>
        <begin position="237"/>
        <end position="263"/>
    </location>
</feature>
<keyword evidence="4" id="KW-1185">Reference proteome</keyword>
<reference evidence="3 4" key="1">
    <citation type="journal article" date="2020" name="IScience">
        <title>Genome Sequencing of the Endangered Kingdonia uniflora (Circaeasteraceae, Ranunculales) Reveals Potential Mechanisms of Evolutionary Specialization.</title>
        <authorList>
            <person name="Sun Y."/>
            <person name="Deng T."/>
            <person name="Zhang A."/>
            <person name="Moore M.J."/>
            <person name="Landis J.B."/>
            <person name="Lin N."/>
            <person name="Zhang H."/>
            <person name="Zhang X."/>
            <person name="Huang J."/>
            <person name="Zhang X."/>
            <person name="Sun H."/>
            <person name="Wang H."/>
        </authorList>
    </citation>
    <scope>NUCLEOTIDE SEQUENCE [LARGE SCALE GENOMIC DNA]</scope>
    <source>
        <strain evidence="3">TB1705</strain>
        <tissue evidence="3">Leaf</tissue>
    </source>
</reference>